<protein>
    <submittedName>
        <fullName evidence="2">Uncharacterized protein</fullName>
    </submittedName>
</protein>
<evidence type="ECO:0000256" key="1">
    <source>
        <dbReference type="SAM" id="MobiDB-lite"/>
    </source>
</evidence>
<feature type="region of interest" description="Disordered" evidence="1">
    <location>
        <begin position="15"/>
        <end position="42"/>
    </location>
</feature>
<dbReference type="EMBL" id="FQYX01000028">
    <property type="protein sequence ID" value="SHJ63362.1"/>
    <property type="molecule type" value="Genomic_DNA"/>
</dbReference>
<dbReference type="AlphaFoldDB" id="A0A1M6KWS9"/>
<gene>
    <name evidence="2" type="ORF">SAMN04487911_12826</name>
</gene>
<reference evidence="2 3" key="1">
    <citation type="submission" date="2016-11" db="EMBL/GenBank/DDBJ databases">
        <authorList>
            <person name="Jaros S."/>
            <person name="Januszkiewicz K."/>
            <person name="Wedrychowicz H."/>
        </authorList>
    </citation>
    <scope>NUCLEOTIDE SEQUENCE [LARGE SCALE GENOMIC DNA]</scope>
    <source>
        <strain evidence="2 3">CGMCC 1.8863</strain>
    </source>
</reference>
<accession>A0A1M6KWS9</accession>
<dbReference type="RefSeq" id="WP_262482964.1">
    <property type="nucleotide sequence ID" value="NZ_FQYX01000028.1"/>
</dbReference>
<name>A0A1M6KWS9_9FLAO</name>
<dbReference type="Proteomes" id="UP000184231">
    <property type="component" value="Unassembled WGS sequence"/>
</dbReference>
<feature type="compositionally biased region" description="Basic residues" evidence="1">
    <location>
        <begin position="33"/>
        <end position="42"/>
    </location>
</feature>
<feature type="compositionally biased region" description="Basic and acidic residues" evidence="1">
    <location>
        <begin position="21"/>
        <end position="32"/>
    </location>
</feature>
<dbReference type="STRING" id="558155.SAMN04487911_12826"/>
<evidence type="ECO:0000313" key="3">
    <source>
        <dbReference type="Proteomes" id="UP000184231"/>
    </source>
</evidence>
<keyword evidence="3" id="KW-1185">Reference proteome</keyword>
<proteinExistence type="predicted"/>
<organism evidence="2 3">
    <name type="scientific">Arenibacter nanhaiticus</name>
    <dbReference type="NCBI Taxonomy" id="558155"/>
    <lineage>
        <taxon>Bacteria</taxon>
        <taxon>Pseudomonadati</taxon>
        <taxon>Bacteroidota</taxon>
        <taxon>Flavobacteriia</taxon>
        <taxon>Flavobacteriales</taxon>
        <taxon>Flavobacteriaceae</taxon>
        <taxon>Arenibacter</taxon>
    </lineage>
</organism>
<evidence type="ECO:0000313" key="2">
    <source>
        <dbReference type="EMBL" id="SHJ63362.1"/>
    </source>
</evidence>
<sequence length="42" mass="4867">MKKKLEDYKKRALRNLTKIKGGGEDGPIDRDKIRKPRNGTKL</sequence>